<evidence type="ECO:0000313" key="12">
    <source>
        <dbReference type="Proteomes" id="UP000010824"/>
    </source>
</evidence>
<dbReference type="EC" id="4.2.99.18" evidence="2"/>
<dbReference type="InParanoid" id="L0HKE3"/>
<dbReference type="GO" id="GO:0008534">
    <property type="term" value="F:oxidized purine nucleobase lesion DNA N-glycosylase activity"/>
    <property type="evidence" value="ECO:0007669"/>
    <property type="project" value="InterPro"/>
</dbReference>
<dbReference type="eggNOG" id="arCOG00464">
    <property type="taxonomic scope" value="Archaea"/>
</dbReference>
<dbReference type="GO" id="GO:0003684">
    <property type="term" value="F:damaged DNA binding"/>
    <property type="evidence" value="ECO:0007669"/>
    <property type="project" value="InterPro"/>
</dbReference>
<dbReference type="EMBL" id="CP003167">
    <property type="protein sequence ID" value="AGB03539.1"/>
    <property type="molecule type" value="Genomic_DNA"/>
</dbReference>
<evidence type="ECO:0000259" key="10">
    <source>
        <dbReference type="SMART" id="SM00478"/>
    </source>
</evidence>
<dbReference type="SMART" id="SM00478">
    <property type="entry name" value="ENDO3c"/>
    <property type="match status" value="1"/>
</dbReference>
<keyword evidence="7" id="KW-0511">Multifunctional enzyme</keyword>
<evidence type="ECO:0000313" key="11">
    <source>
        <dbReference type="EMBL" id="AGB03539.1"/>
    </source>
</evidence>
<dbReference type="GO" id="GO:0006289">
    <property type="term" value="P:nucleotide-excision repair"/>
    <property type="evidence" value="ECO:0007669"/>
    <property type="project" value="InterPro"/>
</dbReference>
<dbReference type="GeneID" id="14309938"/>
<evidence type="ECO:0000256" key="9">
    <source>
        <dbReference type="ARBA" id="ARBA00044632"/>
    </source>
</evidence>
<evidence type="ECO:0000256" key="4">
    <source>
        <dbReference type="ARBA" id="ARBA00022801"/>
    </source>
</evidence>
<gene>
    <name evidence="11" type="ordered locus">Metfor_2546</name>
</gene>
<dbReference type="STRING" id="593750.Metfor_2546"/>
<keyword evidence="12" id="KW-1185">Reference proteome</keyword>
<accession>L0HKE3</accession>
<dbReference type="InterPro" id="IPR052054">
    <property type="entry name" value="Oxidative_DNA_repair_enzyme"/>
</dbReference>
<dbReference type="OrthoDB" id="14922at2157"/>
<evidence type="ECO:0000256" key="7">
    <source>
        <dbReference type="ARBA" id="ARBA00023268"/>
    </source>
</evidence>
<dbReference type="Pfam" id="PF07934">
    <property type="entry name" value="OGG_N"/>
    <property type="match status" value="1"/>
</dbReference>
<protein>
    <recommendedName>
        <fullName evidence="2">DNA-(apurinic or apyrimidinic site) lyase</fullName>
        <ecNumber evidence="2">4.2.99.18</ecNumber>
    </recommendedName>
</protein>
<comment type="similarity">
    <text evidence="1">Belongs to the type-1 OGG1 family.</text>
</comment>
<keyword evidence="8" id="KW-0326">Glycosidase</keyword>
<dbReference type="Gene3D" id="1.10.340.30">
    <property type="entry name" value="Hypothetical protein, domain 2"/>
    <property type="match status" value="1"/>
</dbReference>
<dbReference type="InterPro" id="IPR012904">
    <property type="entry name" value="OGG_N"/>
</dbReference>
<dbReference type="SUPFAM" id="SSF48150">
    <property type="entry name" value="DNA-glycosylase"/>
    <property type="match status" value="1"/>
</dbReference>
<dbReference type="InterPro" id="IPR023170">
    <property type="entry name" value="HhH_base_excis_C"/>
</dbReference>
<dbReference type="InterPro" id="IPR003265">
    <property type="entry name" value="HhH-GPD_domain"/>
</dbReference>
<dbReference type="HOGENOM" id="CLU_027543_3_0_2"/>
<reference evidence="11 12" key="2">
    <citation type="journal article" date="2014" name="Genome Announc.">
        <title>Complete Genome Sequence of Methanoregula formicica SMSPT, a Mesophilic Hydrogenotrophic Methanogen Isolated from a Methanogenic Upflow Anaerobic Sludge Blanket Reactor.</title>
        <authorList>
            <person name="Yamamoto K."/>
            <person name="Tamaki H."/>
            <person name="Cadillo-Quiroz H."/>
            <person name="Imachi H."/>
            <person name="Kyrpides N."/>
            <person name="Woyke T."/>
            <person name="Goodwin L."/>
            <person name="Zinder S.H."/>
            <person name="Kamagata Y."/>
            <person name="Liu W.T."/>
        </authorList>
    </citation>
    <scope>NUCLEOTIDE SEQUENCE [LARGE SCALE GENOMIC DNA]</scope>
    <source>
        <strain evidence="12">DSM 22288 / NBRC 105244 / SMSP</strain>
    </source>
</reference>
<name>L0HKE3_METFS</name>
<dbReference type="InterPro" id="IPR011257">
    <property type="entry name" value="DNA_glycosylase"/>
</dbReference>
<keyword evidence="3" id="KW-0227">DNA damage</keyword>
<keyword evidence="6" id="KW-0456">Lyase</keyword>
<feature type="domain" description="HhH-GPD" evidence="10">
    <location>
        <begin position="111"/>
        <end position="281"/>
    </location>
</feature>
<evidence type="ECO:0000256" key="3">
    <source>
        <dbReference type="ARBA" id="ARBA00022763"/>
    </source>
</evidence>
<sequence>MPSIALPPGQPFSLDQTLGCGQVFRWERSPDGTWLGIVDNHVIRIRQEGTRLRFRGAPEEFIRRYFSLDIDLLPLLSSIDNDPVIHRAIGQCNGLRLVRQLPWECTVSYICSTNSNIPTIRRRIGLLAERFGTRIQSGGQTFFTFPEPSCISCKGHEGLTICKLGYRQPYVYGTSCTVTDVRSWEKKIRRLPYEDARKELMKLQGVGPKAADCILLFAFQKYDAFPVDVWIRRILKEQYLPDLPTDAPLTTREYDRIRKFAKEQFGEYCGWAQEYLYAARIL</sequence>
<dbReference type="PANTHER" id="PTHR10242:SF2">
    <property type="entry name" value="N-GLYCOSYLASE_DNA LYASE"/>
    <property type="match status" value="1"/>
</dbReference>
<comment type="catalytic activity">
    <reaction evidence="9">
        <text>2'-deoxyribonucleotide-(2'-deoxyribose 5'-phosphate)-2'-deoxyribonucleotide-DNA = a 3'-end 2'-deoxyribonucleotide-(2,3-dehydro-2,3-deoxyribose 5'-phosphate)-DNA + a 5'-end 5'-phospho-2'-deoxyribonucleoside-DNA + H(+)</text>
        <dbReference type="Rhea" id="RHEA:66592"/>
        <dbReference type="Rhea" id="RHEA-COMP:13180"/>
        <dbReference type="Rhea" id="RHEA-COMP:16897"/>
        <dbReference type="Rhea" id="RHEA-COMP:17067"/>
        <dbReference type="ChEBI" id="CHEBI:15378"/>
        <dbReference type="ChEBI" id="CHEBI:136412"/>
        <dbReference type="ChEBI" id="CHEBI:157695"/>
        <dbReference type="ChEBI" id="CHEBI:167181"/>
        <dbReference type="EC" id="4.2.99.18"/>
    </reaction>
</comment>
<keyword evidence="4" id="KW-0378">Hydrolase</keyword>
<dbReference type="GO" id="GO:0140078">
    <property type="term" value="F:class I DNA-(apurinic or apyrimidinic site) endonuclease activity"/>
    <property type="evidence" value="ECO:0007669"/>
    <property type="project" value="UniProtKB-EC"/>
</dbReference>
<keyword evidence="5" id="KW-0234">DNA repair</keyword>
<dbReference type="Proteomes" id="UP000010824">
    <property type="component" value="Chromosome"/>
</dbReference>
<dbReference type="PANTHER" id="PTHR10242">
    <property type="entry name" value="8-OXOGUANINE DNA GLYCOSYLASE"/>
    <property type="match status" value="1"/>
</dbReference>
<dbReference type="SUPFAM" id="SSF55945">
    <property type="entry name" value="TATA-box binding protein-like"/>
    <property type="match status" value="1"/>
</dbReference>
<evidence type="ECO:0000256" key="5">
    <source>
        <dbReference type="ARBA" id="ARBA00023204"/>
    </source>
</evidence>
<dbReference type="RefSeq" id="WP_015286501.1">
    <property type="nucleotide sequence ID" value="NC_019943.1"/>
</dbReference>
<dbReference type="Gene3D" id="3.30.310.260">
    <property type="match status" value="1"/>
</dbReference>
<dbReference type="GO" id="GO:0006284">
    <property type="term" value="P:base-excision repair"/>
    <property type="evidence" value="ECO:0007669"/>
    <property type="project" value="InterPro"/>
</dbReference>
<organism evidence="11 12">
    <name type="scientific">Methanoregula formicica (strain DSM 22288 / NBRC 105244 / SMSP)</name>
    <dbReference type="NCBI Taxonomy" id="593750"/>
    <lineage>
        <taxon>Archaea</taxon>
        <taxon>Methanobacteriati</taxon>
        <taxon>Methanobacteriota</taxon>
        <taxon>Stenosarchaea group</taxon>
        <taxon>Methanomicrobia</taxon>
        <taxon>Methanomicrobiales</taxon>
        <taxon>Methanoregulaceae</taxon>
        <taxon>Methanoregula</taxon>
    </lineage>
</organism>
<proteinExistence type="inferred from homology"/>
<dbReference type="AlphaFoldDB" id="L0HKE3"/>
<dbReference type="Gene3D" id="1.10.1670.10">
    <property type="entry name" value="Helix-hairpin-Helix base-excision DNA repair enzymes (C-terminal)"/>
    <property type="match status" value="1"/>
</dbReference>
<dbReference type="KEGG" id="mfo:Metfor_2546"/>
<evidence type="ECO:0000256" key="6">
    <source>
        <dbReference type="ARBA" id="ARBA00023239"/>
    </source>
</evidence>
<evidence type="ECO:0000256" key="8">
    <source>
        <dbReference type="ARBA" id="ARBA00023295"/>
    </source>
</evidence>
<reference evidence="12" key="1">
    <citation type="submission" date="2011-12" db="EMBL/GenBank/DDBJ databases">
        <title>Complete sequence of Methanoregula formicicum SMSP.</title>
        <authorList>
            <person name="Lucas S."/>
            <person name="Han J."/>
            <person name="Lapidus A."/>
            <person name="Cheng J.-F."/>
            <person name="Goodwin L."/>
            <person name="Pitluck S."/>
            <person name="Peters L."/>
            <person name="Ovchinnikova G."/>
            <person name="Teshima H."/>
            <person name="Detter J.C."/>
            <person name="Han C."/>
            <person name="Tapia R."/>
            <person name="Land M."/>
            <person name="Hauser L."/>
            <person name="Kyrpides N."/>
            <person name="Ivanova N."/>
            <person name="Pagani I."/>
            <person name="Imachi H."/>
            <person name="Tamaki H."/>
            <person name="Sekiguchi Y."/>
            <person name="Kamagata Y."/>
            <person name="Cadillo-Quiroz H."/>
            <person name="Zinder S."/>
            <person name="Liu W.-T."/>
            <person name="Woyke T."/>
        </authorList>
    </citation>
    <scope>NUCLEOTIDE SEQUENCE [LARGE SCALE GENOMIC DNA]</scope>
    <source>
        <strain evidence="12">DSM 22288 / NBRC 105244 / SMSP</strain>
    </source>
</reference>
<evidence type="ECO:0000256" key="2">
    <source>
        <dbReference type="ARBA" id="ARBA00012720"/>
    </source>
</evidence>
<evidence type="ECO:0000256" key="1">
    <source>
        <dbReference type="ARBA" id="ARBA00010679"/>
    </source>
</evidence>
<dbReference type="CDD" id="cd00056">
    <property type="entry name" value="ENDO3c"/>
    <property type="match status" value="1"/>
</dbReference>